<reference evidence="11" key="1">
    <citation type="submission" date="2015-05" db="EMBL/GenBank/DDBJ databases">
        <title>Permanent draft genome of Rhodopirellula islandicus K833.</title>
        <authorList>
            <person name="Kizina J."/>
            <person name="Richter M."/>
            <person name="Glockner F.O."/>
            <person name="Harder J."/>
        </authorList>
    </citation>
    <scope>NUCLEOTIDE SEQUENCE [LARGE SCALE GENOMIC DNA]</scope>
    <source>
        <strain evidence="11">K833</strain>
    </source>
</reference>
<comment type="catalytic activity">
    <reaction evidence="8">
        <text>arsenic triglutathione + 3 [thioredoxin]-dithiol + 3 S-adenosyl-L-methionine = trimethylarsine + 3 [thioredoxin]-disulfide + 3 glutathione + 3 S-adenosyl-L-homocysteine + 3 H(+)</text>
        <dbReference type="Rhea" id="RHEA:69432"/>
        <dbReference type="Rhea" id="RHEA-COMP:10698"/>
        <dbReference type="Rhea" id="RHEA-COMP:10700"/>
        <dbReference type="ChEBI" id="CHEBI:15378"/>
        <dbReference type="ChEBI" id="CHEBI:27130"/>
        <dbReference type="ChEBI" id="CHEBI:29950"/>
        <dbReference type="ChEBI" id="CHEBI:50058"/>
        <dbReference type="ChEBI" id="CHEBI:57856"/>
        <dbReference type="ChEBI" id="CHEBI:57925"/>
        <dbReference type="ChEBI" id="CHEBI:59789"/>
        <dbReference type="ChEBI" id="CHEBI:183640"/>
        <dbReference type="EC" id="2.1.1.137"/>
    </reaction>
</comment>
<keyword evidence="1" id="KW-0808">Transferase</keyword>
<protein>
    <recommendedName>
        <fullName evidence="5">Arsenite methyltransferase</fullName>
        <ecNumber evidence="4">2.1.1.137</ecNumber>
    </recommendedName>
</protein>
<feature type="region of interest" description="Disordered" evidence="9">
    <location>
        <begin position="386"/>
        <end position="407"/>
    </location>
</feature>
<evidence type="ECO:0000256" key="3">
    <source>
        <dbReference type="ARBA" id="ARBA00034487"/>
    </source>
</evidence>
<dbReference type="Proteomes" id="UP000036367">
    <property type="component" value="Unassembled WGS sequence"/>
</dbReference>
<dbReference type="EMBL" id="LECT01000006">
    <property type="protein sequence ID" value="KLU07509.1"/>
    <property type="molecule type" value="Genomic_DNA"/>
</dbReference>
<evidence type="ECO:0000256" key="6">
    <source>
        <dbReference type="ARBA" id="ARBA00047941"/>
    </source>
</evidence>
<dbReference type="PANTHER" id="PTHR43675:SF8">
    <property type="entry name" value="ARSENITE METHYLTRANSFERASE"/>
    <property type="match status" value="1"/>
</dbReference>
<evidence type="ECO:0000256" key="4">
    <source>
        <dbReference type="ARBA" id="ARBA00034521"/>
    </source>
</evidence>
<dbReference type="Pfam" id="PF13847">
    <property type="entry name" value="Methyltransf_31"/>
    <property type="match status" value="2"/>
</dbReference>
<dbReference type="AlphaFoldDB" id="A0A0J1EPV5"/>
<evidence type="ECO:0000313" key="11">
    <source>
        <dbReference type="EMBL" id="KLU07509.1"/>
    </source>
</evidence>
<organism evidence="11 12">
    <name type="scientific">Rhodopirellula islandica</name>
    <dbReference type="NCBI Taxonomy" id="595434"/>
    <lineage>
        <taxon>Bacteria</taxon>
        <taxon>Pseudomonadati</taxon>
        <taxon>Planctomycetota</taxon>
        <taxon>Planctomycetia</taxon>
        <taxon>Pirellulales</taxon>
        <taxon>Pirellulaceae</taxon>
        <taxon>Rhodopirellula</taxon>
    </lineage>
</organism>
<evidence type="ECO:0000256" key="8">
    <source>
        <dbReference type="ARBA" id="ARBA00048428"/>
    </source>
</evidence>
<evidence type="ECO:0000313" key="12">
    <source>
        <dbReference type="Proteomes" id="UP000036367"/>
    </source>
</evidence>
<name>A0A0J1EPV5_RHOIS</name>
<dbReference type="STRING" id="595434.RISK_000587"/>
<keyword evidence="2" id="KW-0949">S-adenosyl-L-methionine</keyword>
<dbReference type="PATRIC" id="fig|595434.4.peg.569"/>
<dbReference type="InterPro" id="IPR025714">
    <property type="entry name" value="Methyltranfer_dom"/>
</dbReference>
<dbReference type="SUPFAM" id="SSF53335">
    <property type="entry name" value="S-adenosyl-L-methionine-dependent methyltransferases"/>
    <property type="match status" value="1"/>
</dbReference>
<dbReference type="EC" id="2.1.1.137" evidence="4"/>
<gene>
    <name evidence="11" type="ORF">RISK_000587</name>
</gene>
<dbReference type="InterPro" id="IPR026669">
    <property type="entry name" value="Arsenite_MeTrfase-like"/>
</dbReference>
<dbReference type="PANTHER" id="PTHR43675">
    <property type="entry name" value="ARSENITE METHYLTRANSFERASE"/>
    <property type="match status" value="1"/>
</dbReference>
<dbReference type="GO" id="GO:0032259">
    <property type="term" value="P:methylation"/>
    <property type="evidence" value="ECO:0007669"/>
    <property type="project" value="UniProtKB-KW"/>
</dbReference>
<dbReference type="GO" id="GO:0030791">
    <property type="term" value="F:arsenite methyltransferase activity"/>
    <property type="evidence" value="ECO:0007669"/>
    <property type="project" value="UniProtKB-EC"/>
</dbReference>
<comment type="caution">
    <text evidence="11">The sequence shown here is derived from an EMBL/GenBank/DDBJ whole genome shotgun (WGS) entry which is preliminary data.</text>
</comment>
<dbReference type="CDD" id="cd02440">
    <property type="entry name" value="AdoMet_MTases"/>
    <property type="match status" value="1"/>
</dbReference>
<keyword evidence="12" id="KW-1185">Reference proteome</keyword>
<accession>A0A0J1EPV5</accession>
<evidence type="ECO:0000256" key="5">
    <source>
        <dbReference type="ARBA" id="ARBA00034545"/>
    </source>
</evidence>
<proteinExistence type="inferred from homology"/>
<comment type="catalytic activity">
    <reaction evidence="7">
        <text>arsenic triglutathione + 2 [thioredoxin]-dithiol + 2 S-adenosyl-L-methionine + H2O = dimethylarsinous acid + 2 [thioredoxin]-disulfide + 3 glutathione + 2 S-adenosyl-L-homocysteine + 2 H(+)</text>
        <dbReference type="Rhea" id="RHEA:69464"/>
        <dbReference type="Rhea" id="RHEA-COMP:10698"/>
        <dbReference type="Rhea" id="RHEA-COMP:10700"/>
        <dbReference type="ChEBI" id="CHEBI:15377"/>
        <dbReference type="ChEBI" id="CHEBI:15378"/>
        <dbReference type="ChEBI" id="CHEBI:23808"/>
        <dbReference type="ChEBI" id="CHEBI:29950"/>
        <dbReference type="ChEBI" id="CHEBI:50058"/>
        <dbReference type="ChEBI" id="CHEBI:57856"/>
        <dbReference type="ChEBI" id="CHEBI:57925"/>
        <dbReference type="ChEBI" id="CHEBI:59789"/>
        <dbReference type="ChEBI" id="CHEBI:183640"/>
        <dbReference type="EC" id="2.1.1.137"/>
    </reaction>
</comment>
<sequence length="407" mass="45283">MLSVATATRIRKEVGTMKATLLDATQGTESSVYERYAAAAQAVEPALCCPVTYSADLLKVIPEEIIERDYGCGDPTPYVRSGETVLDLGSGGGKLCYIAAQSVGARGRVIGVDCNREMLGLARKHAPTVAEKIGYANVDFRYGLIQDLALDLDLLADELSGNPVSDPAGYLALRHTEERLRRERPLVADESVDCVLSNCVLNLVRQQDRRELFREIFRVLRNGGRAAISDIVSDESVPERLQQDPELWSGCITGAFREDEFLKAFEEAGFHGIEIVKRQSEPWRTVEGIEFRSVTVVAYKGKQGPCWERGQAVAYRGPFKKVQDDDGHTYFRGERMAVCDKTYRLLQQEPYVNMFDAIAPREEVALEDAPPFDCGRNARRHPRETKGLEYHATTEETGDCGGEDRCC</sequence>
<evidence type="ECO:0000256" key="1">
    <source>
        <dbReference type="ARBA" id="ARBA00022679"/>
    </source>
</evidence>
<dbReference type="InterPro" id="IPR029063">
    <property type="entry name" value="SAM-dependent_MTases_sf"/>
</dbReference>
<feature type="domain" description="Methyltransferase" evidence="10">
    <location>
        <begin position="187"/>
        <end position="269"/>
    </location>
</feature>
<comment type="catalytic activity">
    <reaction evidence="6">
        <text>arsenic triglutathione + [thioredoxin]-dithiol + S-adenosyl-L-methionine + 2 H2O = methylarsonous acid + [thioredoxin]-disulfide + 3 glutathione + S-adenosyl-L-homocysteine + H(+)</text>
        <dbReference type="Rhea" id="RHEA:69460"/>
        <dbReference type="Rhea" id="RHEA-COMP:10698"/>
        <dbReference type="Rhea" id="RHEA-COMP:10700"/>
        <dbReference type="ChEBI" id="CHEBI:15377"/>
        <dbReference type="ChEBI" id="CHEBI:15378"/>
        <dbReference type="ChEBI" id="CHEBI:17826"/>
        <dbReference type="ChEBI" id="CHEBI:29950"/>
        <dbReference type="ChEBI" id="CHEBI:50058"/>
        <dbReference type="ChEBI" id="CHEBI:57856"/>
        <dbReference type="ChEBI" id="CHEBI:57925"/>
        <dbReference type="ChEBI" id="CHEBI:59789"/>
        <dbReference type="ChEBI" id="CHEBI:183640"/>
        <dbReference type="EC" id="2.1.1.137"/>
    </reaction>
</comment>
<evidence type="ECO:0000256" key="2">
    <source>
        <dbReference type="ARBA" id="ARBA00022691"/>
    </source>
</evidence>
<keyword evidence="11" id="KW-0489">Methyltransferase</keyword>
<feature type="domain" description="Methyltransferase" evidence="10">
    <location>
        <begin position="81"/>
        <end position="169"/>
    </location>
</feature>
<evidence type="ECO:0000256" key="9">
    <source>
        <dbReference type="SAM" id="MobiDB-lite"/>
    </source>
</evidence>
<evidence type="ECO:0000259" key="10">
    <source>
        <dbReference type="Pfam" id="PF13847"/>
    </source>
</evidence>
<comment type="similarity">
    <text evidence="3">Belongs to the methyltransferase superfamily. Arsenite methyltransferase family.</text>
</comment>
<evidence type="ECO:0000256" key="7">
    <source>
        <dbReference type="ARBA" id="ARBA00047943"/>
    </source>
</evidence>
<dbReference type="Gene3D" id="3.40.50.150">
    <property type="entry name" value="Vaccinia Virus protein VP39"/>
    <property type="match status" value="2"/>
</dbReference>